<accession>A0A5C5VWT4</accession>
<sequence>MRSSLAASPTAAAARRKRGGDEEDIDITPMIDVTFLLLIFFLVSSVPDQQTAIELPDALHGKAVSQLESIVFTIGEAGVGSAPVYAADGRVPEAQLSEDPEERAGQVRDAIGKGLRENKTSVVIKADRGVPYREVAKLISDASQTEGVRLHLAVLDNE</sequence>
<evidence type="ECO:0000256" key="6">
    <source>
        <dbReference type="ARBA" id="ARBA00023136"/>
    </source>
</evidence>
<comment type="caution">
    <text evidence="9">The sequence shown here is derived from an EMBL/GenBank/DDBJ whole genome shotgun (WGS) entry which is preliminary data.</text>
</comment>
<dbReference type="GO" id="GO:0015031">
    <property type="term" value="P:protein transport"/>
    <property type="evidence" value="ECO:0007669"/>
    <property type="project" value="UniProtKB-KW"/>
</dbReference>
<dbReference type="GO" id="GO:0005886">
    <property type="term" value="C:plasma membrane"/>
    <property type="evidence" value="ECO:0007669"/>
    <property type="project" value="UniProtKB-SubCell"/>
</dbReference>
<evidence type="ECO:0000313" key="10">
    <source>
        <dbReference type="Proteomes" id="UP000318995"/>
    </source>
</evidence>
<comment type="subcellular location">
    <subcellularLocation>
        <location evidence="1">Cell membrane</location>
        <topology evidence="1">Single-pass membrane protein</topology>
    </subcellularLocation>
    <subcellularLocation>
        <location evidence="7">Cell membrane</location>
        <topology evidence="7">Single-pass type II membrane protein</topology>
    </subcellularLocation>
</comment>
<comment type="similarity">
    <text evidence="2 7">Belongs to the ExbD/TolR family.</text>
</comment>
<evidence type="ECO:0000256" key="8">
    <source>
        <dbReference type="SAM" id="MobiDB-lite"/>
    </source>
</evidence>
<evidence type="ECO:0000256" key="4">
    <source>
        <dbReference type="ARBA" id="ARBA00022692"/>
    </source>
</evidence>
<keyword evidence="5" id="KW-1133">Transmembrane helix</keyword>
<keyword evidence="7" id="KW-0653">Protein transport</keyword>
<keyword evidence="3" id="KW-1003">Cell membrane</keyword>
<evidence type="ECO:0000313" key="9">
    <source>
        <dbReference type="EMBL" id="TWT42567.1"/>
    </source>
</evidence>
<feature type="compositionally biased region" description="Low complexity" evidence="8">
    <location>
        <begin position="1"/>
        <end position="13"/>
    </location>
</feature>
<dbReference type="Proteomes" id="UP000318995">
    <property type="component" value="Unassembled WGS sequence"/>
</dbReference>
<evidence type="ECO:0000256" key="3">
    <source>
        <dbReference type="ARBA" id="ARBA00022475"/>
    </source>
</evidence>
<keyword evidence="6" id="KW-0472">Membrane</keyword>
<evidence type="ECO:0000256" key="7">
    <source>
        <dbReference type="RuleBase" id="RU003879"/>
    </source>
</evidence>
<dbReference type="OrthoDB" id="9793581at2"/>
<reference evidence="9 10" key="1">
    <citation type="submission" date="2019-02" db="EMBL/GenBank/DDBJ databases">
        <title>Deep-cultivation of Planctomycetes and their phenomic and genomic characterization uncovers novel biology.</title>
        <authorList>
            <person name="Wiegand S."/>
            <person name="Jogler M."/>
            <person name="Boedeker C."/>
            <person name="Pinto D."/>
            <person name="Vollmers J."/>
            <person name="Rivas-Marin E."/>
            <person name="Kohn T."/>
            <person name="Peeters S.H."/>
            <person name="Heuer A."/>
            <person name="Rast P."/>
            <person name="Oberbeckmann S."/>
            <person name="Bunk B."/>
            <person name="Jeske O."/>
            <person name="Meyerdierks A."/>
            <person name="Storesund J.E."/>
            <person name="Kallscheuer N."/>
            <person name="Luecker S."/>
            <person name="Lage O.M."/>
            <person name="Pohl T."/>
            <person name="Merkel B.J."/>
            <person name="Hornburger P."/>
            <person name="Mueller R.-W."/>
            <person name="Bruemmer F."/>
            <person name="Labrenz M."/>
            <person name="Spormann A.M."/>
            <person name="Op Den Camp H."/>
            <person name="Overmann J."/>
            <person name="Amann R."/>
            <person name="Jetten M.S.M."/>
            <person name="Mascher T."/>
            <person name="Medema M.H."/>
            <person name="Devos D.P."/>
            <person name="Kaster A.-K."/>
            <person name="Ovreas L."/>
            <person name="Rohde M."/>
            <person name="Galperin M.Y."/>
            <person name="Jogler C."/>
        </authorList>
    </citation>
    <scope>NUCLEOTIDE SEQUENCE [LARGE SCALE GENOMIC DNA]</scope>
    <source>
        <strain evidence="9 10">Pla111</strain>
    </source>
</reference>
<dbReference type="EMBL" id="SJPH01000007">
    <property type="protein sequence ID" value="TWT42567.1"/>
    <property type="molecule type" value="Genomic_DNA"/>
</dbReference>
<feature type="region of interest" description="Disordered" evidence="8">
    <location>
        <begin position="1"/>
        <end position="20"/>
    </location>
</feature>
<name>A0A5C5VWT4_9BACT</name>
<keyword evidence="10" id="KW-1185">Reference proteome</keyword>
<evidence type="ECO:0000256" key="1">
    <source>
        <dbReference type="ARBA" id="ARBA00004162"/>
    </source>
</evidence>
<dbReference type="RefSeq" id="WP_146575084.1">
    <property type="nucleotide sequence ID" value="NZ_SJPH01000007.1"/>
</dbReference>
<dbReference type="AlphaFoldDB" id="A0A5C5VWT4"/>
<evidence type="ECO:0000256" key="5">
    <source>
        <dbReference type="ARBA" id="ARBA00022989"/>
    </source>
</evidence>
<dbReference type="InterPro" id="IPR003400">
    <property type="entry name" value="ExbD"/>
</dbReference>
<keyword evidence="4 7" id="KW-0812">Transmembrane</keyword>
<organism evidence="9 10">
    <name type="scientific">Botrimarina hoheduenensis</name>
    <dbReference type="NCBI Taxonomy" id="2528000"/>
    <lineage>
        <taxon>Bacteria</taxon>
        <taxon>Pseudomonadati</taxon>
        <taxon>Planctomycetota</taxon>
        <taxon>Planctomycetia</taxon>
        <taxon>Pirellulales</taxon>
        <taxon>Lacipirellulaceae</taxon>
        <taxon>Botrimarina</taxon>
    </lineage>
</organism>
<dbReference type="Pfam" id="PF02472">
    <property type="entry name" value="ExbD"/>
    <property type="match status" value="1"/>
</dbReference>
<proteinExistence type="inferred from homology"/>
<dbReference type="GO" id="GO:0022857">
    <property type="term" value="F:transmembrane transporter activity"/>
    <property type="evidence" value="ECO:0007669"/>
    <property type="project" value="InterPro"/>
</dbReference>
<dbReference type="PANTHER" id="PTHR30558:SF3">
    <property type="entry name" value="BIOPOLYMER TRANSPORT PROTEIN EXBD-RELATED"/>
    <property type="match status" value="1"/>
</dbReference>
<evidence type="ECO:0000256" key="2">
    <source>
        <dbReference type="ARBA" id="ARBA00005811"/>
    </source>
</evidence>
<keyword evidence="7" id="KW-0813">Transport</keyword>
<dbReference type="PANTHER" id="PTHR30558">
    <property type="entry name" value="EXBD MEMBRANE COMPONENT OF PMF-DRIVEN MACROMOLECULE IMPORT SYSTEM"/>
    <property type="match status" value="1"/>
</dbReference>
<gene>
    <name evidence="9" type="ORF">Pla111_28730</name>
</gene>
<protein>
    <submittedName>
        <fullName evidence="9">Colicin uptake protein TolR</fullName>
    </submittedName>
</protein>